<dbReference type="Proteomes" id="UP001237448">
    <property type="component" value="Unassembled WGS sequence"/>
</dbReference>
<sequence length="168" mass="17453">MSLLSIFRIPARAPAGRPSAGLWALPLLAALSCLPPAPATADDLTPKAAAKVMAKAGYFGIGGVTHDRNFYYAAAISPGHRRVRVTVDATSGRIVAVVPLRGSGAPPPVPALESQAPLPVIRAPAPRAPTPYTPPPAIHPVGRIQYPFDSAGHLQPGYCRFQKVAPGC</sequence>
<gene>
    <name evidence="2" type="ORF">J3R73_006044</name>
</gene>
<protein>
    <recommendedName>
        <fullName evidence="4">PepSY domain-containing protein</fullName>
    </recommendedName>
</protein>
<evidence type="ECO:0000256" key="1">
    <source>
        <dbReference type="SAM" id="SignalP"/>
    </source>
</evidence>
<evidence type="ECO:0000313" key="2">
    <source>
        <dbReference type="EMBL" id="MDQ0396252.1"/>
    </source>
</evidence>
<feature type="chain" id="PRO_5045566412" description="PepSY domain-containing protein" evidence="1">
    <location>
        <begin position="42"/>
        <end position="168"/>
    </location>
</feature>
<evidence type="ECO:0000313" key="3">
    <source>
        <dbReference type="Proteomes" id="UP001237448"/>
    </source>
</evidence>
<name>A0ABU0FNR1_9HYPH</name>
<accession>A0ABU0FNR1</accession>
<organism evidence="2 3">
    <name type="scientific">Labrys monachus</name>
    <dbReference type="NCBI Taxonomy" id="217067"/>
    <lineage>
        <taxon>Bacteria</taxon>
        <taxon>Pseudomonadati</taxon>
        <taxon>Pseudomonadota</taxon>
        <taxon>Alphaproteobacteria</taxon>
        <taxon>Hyphomicrobiales</taxon>
        <taxon>Xanthobacteraceae</taxon>
        <taxon>Labrys</taxon>
    </lineage>
</organism>
<reference evidence="2 3" key="1">
    <citation type="submission" date="2023-07" db="EMBL/GenBank/DDBJ databases">
        <title>Genomic Encyclopedia of Type Strains, Phase IV (KMG-IV): sequencing the most valuable type-strain genomes for metagenomic binning, comparative biology and taxonomic classification.</title>
        <authorList>
            <person name="Goeker M."/>
        </authorList>
    </citation>
    <scope>NUCLEOTIDE SEQUENCE [LARGE SCALE GENOMIC DNA]</scope>
    <source>
        <strain evidence="2 3">DSM 5896</strain>
    </source>
</reference>
<dbReference type="RefSeq" id="WP_307436237.1">
    <property type="nucleotide sequence ID" value="NZ_JAUSVK010000001.1"/>
</dbReference>
<evidence type="ECO:0008006" key="4">
    <source>
        <dbReference type="Google" id="ProtNLM"/>
    </source>
</evidence>
<keyword evidence="1" id="KW-0732">Signal</keyword>
<keyword evidence="3" id="KW-1185">Reference proteome</keyword>
<proteinExistence type="predicted"/>
<comment type="caution">
    <text evidence="2">The sequence shown here is derived from an EMBL/GenBank/DDBJ whole genome shotgun (WGS) entry which is preliminary data.</text>
</comment>
<feature type="signal peptide" evidence="1">
    <location>
        <begin position="1"/>
        <end position="41"/>
    </location>
</feature>
<dbReference type="EMBL" id="JAUSVK010000001">
    <property type="protein sequence ID" value="MDQ0396252.1"/>
    <property type="molecule type" value="Genomic_DNA"/>
</dbReference>